<comment type="cofactor">
    <cofactor evidence="1">
        <name>Zn(2+)</name>
        <dbReference type="ChEBI" id="CHEBI:29105"/>
    </cofactor>
</comment>
<dbReference type="InterPro" id="IPR046342">
    <property type="entry name" value="CBS_dom_sf"/>
</dbReference>
<proteinExistence type="inferred from homology"/>
<gene>
    <name evidence="9" type="ordered locus">AciPR4_3460</name>
</gene>
<comment type="similarity">
    <text evidence="2">Belongs to the peptidase M50B family.</text>
</comment>
<feature type="transmembrane region" description="Helical" evidence="7">
    <location>
        <begin position="63"/>
        <end position="87"/>
    </location>
</feature>
<feature type="transmembrane region" description="Helical" evidence="7">
    <location>
        <begin position="99"/>
        <end position="122"/>
    </location>
</feature>
<sequence length="379" mass="40464">MRTPSLRIGVLFGVEIRLHVLWILFLFFSMTYAAFTGATAIRGFALWLLMLVAVMVREVARSIAFAASGAKLSSLLILPAGAVPSFSSGSKKEAQESHLVALAGPLANFFVGITLALLLYMATNQVNLFERPWVTPAYLLRSLIWTQVLLGGLHLIPAAPLDAGVALRQRFAKIRGTVRGARAMAGISQTVSMALVIAGISMQNVWLMVMGAFLMVGAQMEAATAVGAETATGESVLMRDVMLTDFTTISSADTLEMAMDRSVHSLQDIFPVVRGSLLVGTVSRQTLSDALSQGNGYVQGVMARTFPVAAAEDSLSATLARIGGGGTQMVPIIERNSDNGAGDRVLGIVTPQSLSLAMHLLGRSRRILERASRTDQRDQ</sequence>
<keyword evidence="6" id="KW-0482">Metalloprotease</keyword>
<dbReference type="EMBL" id="CP002467">
    <property type="protein sequence ID" value="ADV84214.1"/>
    <property type="molecule type" value="Genomic_DNA"/>
</dbReference>
<dbReference type="HOGENOM" id="CLU_037123_1_1_0"/>
<dbReference type="Proteomes" id="UP000006844">
    <property type="component" value="Chromosome"/>
</dbReference>
<dbReference type="STRING" id="401053.AciPR4_3460"/>
<accession>E8UXY0</accession>
<keyword evidence="4" id="KW-0378">Hydrolase</keyword>
<evidence type="ECO:0000256" key="2">
    <source>
        <dbReference type="ARBA" id="ARBA00007931"/>
    </source>
</evidence>
<dbReference type="OrthoDB" id="9800627at2"/>
<name>E8UXY0_TERSS</name>
<evidence type="ECO:0000256" key="3">
    <source>
        <dbReference type="ARBA" id="ARBA00022670"/>
    </source>
</evidence>
<evidence type="ECO:0000313" key="10">
    <source>
        <dbReference type="Proteomes" id="UP000006844"/>
    </source>
</evidence>
<protein>
    <submittedName>
        <fullName evidence="9">CBS domain containing protein</fullName>
    </submittedName>
</protein>
<reference evidence="9 10" key="1">
    <citation type="journal article" date="2012" name="Stand. Genomic Sci.">
        <title>Complete genome sequence of Terriglobus saanensis type strain SP1PR4(T), an Acidobacteria from tundra soil.</title>
        <authorList>
            <person name="Rawat S.R."/>
            <person name="Mannisto M.K."/>
            <person name="Starovoytov V."/>
            <person name="Goodwin L."/>
            <person name="Nolan M."/>
            <person name="Hauser L."/>
            <person name="Land M."/>
            <person name="Davenport K.W."/>
            <person name="Woyke T."/>
            <person name="Haggblom M.M."/>
        </authorList>
    </citation>
    <scope>NUCLEOTIDE SEQUENCE</scope>
    <source>
        <strain evidence="10">ATCC BAA-1853 / DSM 23119 / SP1PR4</strain>
    </source>
</reference>
<feature type="domain" description="CBS" evidence="8">
    <location>
        <begin position="239"/>
        <end position="291"/>
    </location>
</feature>
<dbReference type="eggNOG" id="COG1994">
    <property type="taxonomic scope" value="Bacteria"/>
</dbReference>
<dbReference type="Pfam" id="PF00571">
    <property type="entry name" value="CBS"/>
    <property type="match status" value="1"/>
</dbReference>
<evidence type="ECO:0000256" key="7">
    <source>
        <dbReference type="SAM" id="Phobius"/>
    </source>
</evidence>
<dbReference type="RefSeq" id="WP_013569944.1">
    <property type="nucleotide sequence ID" value="NC_014963.1"/>
</dbReference>
<evidence type="ECO:0000256" key="4">
    <source>
        <dbReference type="ARBA" id="ARBA00022801"/>
    </source>
</evidence>
<feature type="transmembrane region" description="Helical" evidence="7">
    <location>
        <begin position="181"/>
        <end position="200"/>
    </location>
</feature>
<dbReference type="GO" id="GO:0008237">
    <property type="term" value="F:metallopeptidase activity"/>
    <property type="evidence" value="ECO:0007669"/>
    <property type="project" value="UniProtKB-KW"/>
</dbReference>
<evidence type="ECO:0000256" key="6">
    <source>
        <dbReference type="ARBA" id="ARBA00023049"/>
    </source>
</evidence>
<keyword evidence="5" id="KW-0862">Zinc</keyword>
<keyword evidence="3" id="KW-0645">Protease</keyword>
<evidence type="ECO:0000313" key="9">
    <source>
        <dbReference type="EMBL" id="ADV84214.1"/>
    </source>
</evidence>
<organism evidence="9 10">
    <name type="scientific">Terriglobus saanensis (strain ATCC BAA-1853 / DSM 23119 / SP1PR4)</name>
    <dbReference type="NCBI Taxonomy" id="401053"/>
    <lineage>
        <taxon>Bacteria</taxon>
        <taxon>Pseudomonadati</taxon>
        <taxon>Acidobacteriota</taxon>
        <taxon>Terriglobia</taxon>
        <taxon>Terriglobales</taxon>
        <taxon>Acidobacteriaceae</taxon>
        <taxon>Terriglobus</taxon>
    </lineage>
</organism>
<dbReference type="KEGG" id="tsa:AciPR4_3460"/>
<dbReference type="SUPFAM" id="SSF54631">
    <property type="entry name" value="CBS-domain pair"/>
    <property type="match status" value="1"/>
</dbReference>
<evidence type="ECO:0000256" key="5">
    <source>
        <dbReference type="ARBA" id="ARBA00022833"/>
    </source>
</evidence>
<keyword evidence="7" id="KW-0812">Transmembrane</keyword>
<keyword evidence="7" id="KW-1133">Transmembrane helix</keyword>
<dbReference type="InterPro" id="IPR000644">
    <property type="entry name" value="CBS_dom"/>
</dbReference>
<evidence type="ECO:0000259" key="8">
    <source>
        <dbReference type="Pfam" id="PF00571"/>
    </source>
</evidence>
<keyword evidence="7" id="KW-0472">Membrane</keyword>
<dbReference type="PANTHER" id="PTHR39188">
    <property type="entry name" value="MEMBRANE-ASSOCIATED ZINC METALLOPROTEASE M50B"/>
    <property type="match status" value="1"/>
</dbReference>
<dbReference type="GO" id="GO:0006508">
    <property type="term" value="P:proteolysis"/>
    <property type="evidence" value="ECO:0007669"/>
    <property type="project" value="UniProtKB-KW"/>
</dbReference>
<dbReference type="Gene3D" id="3.10.580.10">
    <property type="entry name" value="CBS-domain"/>
    <property type="match status" value="1"/>
</dbReference>
<evidence type="ECO:0000256" key="1">
    <source>
        <dbReference type="ARBA" id="ARBA00001947"/>
    </source>
</evidence>
<dbReference type="AlphaFoldDB" id="E8UXY0"/>
<dbReference type="PANTHER" id="PTHR39188:SF3">
    <property type="entry name" value="STAGE IV SPORULATION PROTEIN FB"/>
    <property type="match status" value="1"/>
</dbReference>
<feature type="transmembrane region" description="Helical" evidence="7">
    <location>
        <begin position="40"/>
        <end position="57"/>
    </location>
</feature>
<keyword evidence="10" id="KW-1185">Reference proteome</keyword>
<feature type="transmembrane region" description="Helical" evidence="7">
    <location>
        <begin position="6"/>
        <end position="28"/>
    </location>
</feature>